<keyword evidence="1" id="KW-0472">Membrane</keyword>
<feature type="chain" id="PRO_5044012932" evidence="2">
    <location>
        <begin position="23"/>
        <end position="87"/>
    </location>
</feature>
<keyword evidence="2" id="KW-0732">Signal</keyword>
<evidence type="ECO:0000256" key="2">
    <source>
        <dbReference type="SAM" id="SignalP"/>
    </source>
</evidence>
<proteinExistence type="predicted"/>
<feature type="signal peptide" evidence="2">
    <location>
        <begin position="1"/>
        <end position="22"/>
    </location>
</feature>
<evidence type="ECO:0000256" key="1">
    <source>
        <dbReference type="SAM" id="Phobius"/>
    </source>
</evidence>
<reference evidence="3 4" key="1">
    <citation type="submission" date="2024-01" db="EMBL/GenBank/DDBJ databases">
        <title>A draft genome for a cacao thread blight-causing isolate of Paramarasmius palmivorus.</title>
        <authorList>
            <person name="Baruah I.K."/>
            <person name="Bukari Y."/>
            <person name="Amoako-Attah I."/>
            <person name="Meinhardt L.W."/>
            <person name="Bailey B.A."/>
            <person name="Cohen S.P."/>
        </authorList>
    </citation>
    <scope>NUCLEOTIDE SEQUENCE [LARGE SCALE GENOMIC DNA]</scope>
    <source>
        <strain evidence="3 4">GH-12</strain>
    </source>
</reference>
<keyword evidence="1" id="KW-1133">Transmembrane helix</keyword>
<keyword evidence="1" id="KW-0812">Transmembrane</keyword>
<keyword evidence="4" id="KW-1185">Reference proteome</keyword>
<evidence type="ECO:0000313" key="4">
    <source>
        <dbReference type="Proteomes" id="UP001383192"/>
    </source>
</evidence>
<feature type="transmembrane region" description="Helical" evidence="1">
    <location>
        <begin position="61"/>
        <end position="83"/>
    </location>
</feature>
<sequence length="87" mass="9357">MFSRIYSLSLFTLVAFAVLAAATPVAQTGVVARDAIPASQCSTESLQWYVAMLWKEQADSSVVGVLLGLLGVVLQNVEVLVYIQIQP</sequence>
<comment type="caution">
    <text evidence="3">The sequence shown here is derived from an EMBL/GenBank/DDBJ whole genome shotgun (WGS) entry which is preliminary data.</text>
</comment>
<gene>
    <name evidence="3" type="ORF">VNI00_011380</name>
</gene>
<name>A0AAW0CCF6_9AGAR</name>
<evidence type="ECO:0000313" key="3">
    <source>
        <dbReference type="EMBL" id="KAK7036715.1"/>
    </source>
</evidence>
<dbReference type="EMBL" id="JAYKXP010000049">
    <property type="protein sequence ID" value="KAK7036715.1"/>
    <property type="molecule type" value="Genomic_DNA"/>
</dbReference>
<organism evidence="3 4">
    <name type="scientific">Paramarasmius palmivorus</name>
    <dbReference type="NCBI Taxonomy" id="297713"/>
    <lineage>
        <taxon>Eukaryota</taxon>
        <taxon>Fungi</taxon>
        <taxon>Dikarya</taxon>
        <taxon>Basidiomycota</taxon>
        <taxon>Agaricomycotina</taxon>
        <taxon>Agaricomycetes</taxon>
        <taxon>Agaricomycetidae</taxon>
        <taxon>Agaricales</taxon>
        <taxon>Marasmiineae</taxon>
        <taxon>Marasmiaceae</taxon>
        <taxon>Paramarasmius</taxon>
    </lineage>
</organism>
<accession>A0AAW0CCF6</accession>
<dbReference type="AlphaFoldDB" id="A0AAW0CCF6"/>
<dbReference type="Proteomes" id="UP001383192">
    <property type="component" value="Unassembled WGS sequence"/>
</dbReference>
<protein>
    <submittedName>
        <fullName evidence="3">Uncharacterized protein</fullName>
    </submittedName>
</protein>